<evidence type="ECO:0000256" key="1">
    <source>
        <dbReference type="ARBA" id="ARBA00001933"/>
    </source>
</evidence>
<dbReference type="PANTHER" id="PTHR43795:SF20">
    <property type="entry name" value="TRYPTOPHAN AMINOTRANSFERASE-RELATED PROTEIN 3"/>
    <property type="match status" value="1"/>
</dbReference>
<dbReference type="Pfam" id="PF04864">
    <property type="entry name" value="Alliinase_C"/>
    <property type="match status" value="1"/>
</dbReference>
<dbReference type="Gene3D" id="3.40.640.10">
    <property type="entry name" value="Type I PLP-dependent aspartate aminotransferase-like (Major domain)"/>
    <property type="match status" value="2"/>
</dbReference>
<dbReference type="GO" id="GO:0016846">
    <property type="term" value="F:carbon-sulfur lyase activity"/>
    <property type="evidence" value="ECO:0007669"/>
    <property type="project" value="InterPro"/>
</dbReference>
<dbReference type="InterPro" id="IPR015422">
    <property type="entry name" value="PyrdxlP-dep_Trfase_small"/>
</dbReference>
<organism evidence="9 10">
    <name type="scientific">Prunus armeniaca</name>
    <name type="common">Apricot</name>
    <name type="synonym">Armeniaca vulgaris</name>
    <dbReference type="NCBI Taxonomy" id="36596"/>
    <lineage>
        <taxon>Eukaryota</taxon>
        <taxon>Viridiplantae</taxon>
        <taxon>Streptophyta</taxon>
        <taxon>Embryophyta</taxon>
        <taxon>Tracheophyta</taxon>
        <taxon>Spermatophyta</taxon>
        <taxon>Magnoliopsida</taxon>
        <taxon>eudicotyledons</taxon>
        <taxon>Gunneridae</taxon>
        <taxon>Pentapetalae</taxon>
        <taxon>rosids</taxon>
        <taxon>fabids</taxon>
        <taxon>Rosales</taxon>
        <taxon>Rosaceae</taxon>
        <taxon>Amygdaloideae</taxon>
        <taxon>Amygdaleae</taxon>
        <taxon>Prunus</taxon>
    </lineage>
</organism>
<keyword evidence="4" id="KW-0032">Aminotransferase</keyword>
<keyword evidence="10" id="KW-1185">Reference proteome</keyword>
<dbReference type="Gene3D" id="3.90.1150.10">
    <property type="entry name" value="Aspartate Aminotransferase, domain 1"/>
    <property type="match status" value="1"/>
</dbReference>
<feature type="domain" description="Alliinase EGF-like" evidence="7">
    <location>
        <begin position="35"/>
        <end position="90"/>
    </location>
</feature>
<dbReference type="EMBL" id="CAEKKB010000008">
    <property type="protein sequence ID" value="CAB4319817.1"/>
    <property type="molecule type" value="Genomic_DNA"/>
</dbReference>
<dbReference type="InterPro" id="IPR015424">
    <property type="entry name" value="PyrdxlP-dep_Trfase"/>
</dbReference>
<dbReference type="PANTHER" id="PTHR43795">
    <property type="entry name" value="BIFUNCTIONAL ASPARTATE AMINOTRANSFERASE AND GLUTAMATE/ASPARTATE-PREPHENATE AMINOTRANSFERASE-RELATED"/>
    <property type="match status" value="1"/>
</dbReference>
<evidence type="ECO:0000256" key="3">
    <source>
        <dbReference type="ARBA" id="ARBA00011738"/>
    </source>
</evidence>
<feature type="domain" description="Alliinase C-terminal" evidence="8">
    <location>
        <begin position="225"/>
        <end position="449"/>
    </location>
</feature>
<reference evidence="10" key="1">
    <citation type="journal article" date="2020" name="Genome Biol.">
        <title>Gamete binning: chromosome-level and haplotype-resolved genome assembly enabled by high-throughput single-cell sequencing of gamete genomes.</title>
        <authorList>
            <person name="Campoy J.A."/>
            <person name="Sun H."/>
            <person name="Goel M."/>
            <person name="Jiao W.-B."/>
            <person name="Folz-Donahue K."/>
            <person name="Wang N."/>
            <person name="Rubio M."/>
            <person name="Liu C."/>
            <person name="Kukat C."/>
            <person name="Ruiz D."/>
            <person name="Huettel B."/>
            <person name="Schneeberger K."/>
        </authorList>
    </citation>
    <scope>NUCLEOTIDE SEQUENCE [LARGE SCALE GENOMIC DNA]</scope>
    <source>
        <strain evidence="10">cv. Rojo Pasion</strain>
    </source>
</reference>
<evidence type="ECO:0008006" key="11">
    <source>
        <dbReference type="Google" id="ProtNLM"/>
    </source>
</evidence>
<dbReference type="GO" id="GO:0006520">
    <property type="term" value="P:amino acid metabolic process"/>
    <property type="evidence" value="ECO:0007669"/>
    <property type="project" value="TreeGrafter"/>
</dbReference>
<keyword evidence="6" id="KW-0472">Membrane</keyword>
<accession>A0A6J5Y5Z3</accession>
<comment type="cofactor">
    <cofactor evidence="1">
        <name>pyridoxal 5'-phosphate</name>
        <dbReference type="ChEBI" id="CHEBI:597326"/>
    </cofactor>
</comment>
<comment type="similarity">
    <text evidence="2">Belongs to the alliinase family.</text>
</comment>
<dbReference type="Proteomes" id="UP000507245">
    <property type="component" value="Unassembled WGS sequence"/>
</dbReference>
<dbReference type="AlphaFoldDB" id="A0A6J5Y5Z3"/>
<evidence type="ECO:0000259" key="8">
    <source>
        <dbReference type="Pfam" id="PF04864"/>
    </source>
</evidence>
<dbReference type="InterPro" id="IPR006948">
    <property type="entry name" value="Alliinase_C"/>
</dbReference>
<dbReference type="Pfam" id="PF04863">
    <property type="entry name" value="EGF_alliinase"/>
    <property type="match status" value="1"/>
</dbReference>
<evidence type="ECO:0000259" key="7">
    <source>
        <dbReference type="Pfam" id="PF04863"/>
    </source>
</evidence>
<dbReference type="OrthoDB" id="2020362at2759"/>
<dbReference type="InterPro" id="IPR015421">
    <property type="entry name" value="PyrdxlP-dep_Trfase_major"/>
</dbReference>
<gene>
    <name evidence="9" type="ORF">ORAREDHAP_LOCUS47544</name>
</gene>
<keyword evidence="6" id="KW-1133">Transmembrane helix</keyword>
<feature type="transmembrane region" description="Helical" evidence="6">
    <location>
        <begin position="6"/>
        <end position="28"/>
    </location>
</feature>
<evidence type="ECO:0000256" key="6">
    <source>
        <dbReference type="SAM" id="Phobius"/>
    </source>
</evidence>
<evidence type="ECO:0000313" key="9">
    <source>
        <dbReference type="EMBL" id="CAB4319817.1"/>
    </source>
</evidence>
<keyword evidence="4" id="KW-0808">Transferase</keyword>
<keyword evidence="5" id="KW-0663">Pyridoxal phosphate</keyword>
<dbReference type="GO" id="GO:0008483">
    <property type="term" value="F:transaminase activity"/>
    <property type="evidence" value="ECO:0007669"/>
    <property type="project" value="UniProtKB-KW"/>
</dbReference>
<dbReference type="Gene3D" id="2.10.25.30">
    <property type="entry name" value="EGF-like, alliinase"/>
    <property type="match status" value="1"/>
</dbReference>
<protein>
    <recommendedName>
        <fullName evidence="11">Alliinase C-terminal domain-containing protein</fullName>
    </recommendedName>
</protein>
<evidence type="ECO:0000256" key="2">
    <source>
        <dbReference type="ARBA" id="ARBA00006312"/>
    </source>
</evidence>
<sequence>MAKPQSFYLVCLAFSLVFNLLLIFKLYVGREWELSWSRRAAEEAEYVAAISCSGHGKAYLDGLTLDGKEPVCECSSCYGGPHCSEFLPGCAADAGRPRPQLPWPRLALHPIEQSFQFGSNGDPLFLEPFWMQHASKSALVVAGWHRMSYTSADQSYISAELERHIRKLHAIVGNAVTGGRYIVFGAGSTQLLNAAVHALSSHNSSSSSSPASVVASIPYYNNISDATNVIEFVTSPNNPDGQLNKANVQGPNAKAIYDRVYYWPHFTAIPTPANDDIMIFAISKLTGHAGSRFGWAVVKDESVFQKMAMYTLIDSMGISRDAQLRALKVLNVVLEGGGKDIFEFGYNTMRKRWEKLSNVLSVSNRFSLQKFAPKHCTFFKKTREPSPAYAWVKCEREKDKDCYAVLKEEANVYGLRGSQFGAEDRFVRLALVRSQDDFDLLLQRLNQLVLEEKSSAKLFCPRFEDKLATSTRLNITKRS</sequence>
<dbReference type="InterPro" id="IPR037029">
    <property type="entry name" value="Alliinase_N_sf"/>
</dbReference>
<name>A0A6J5Y5Z3_PRUAR</name>
<keyword evidence="6" id="KW-0812">Transmembrane</keyword>
<evidence type="ECO:0000313" key="10">
    <source>
        <dbReference type="Proteomes" id="UP000507245"/>
    </source>
</evidence>
<evidence type="ECO:0000256" key="5">
    <source>
        <dbReference type="ARBA" id="ARBA00022898"/>
    </source>
</evidence>
<dbReference type="SUPFAM" id="SSF53383">
    <property type="entry name" value="PLP-dependent transferases"/>
    <property type="match status" value="1"/>
</dbReference>
<dbReference type="InterPro" id="IPR006947">
    <property type="entry name" value="EGF_alliinase"/>
</dbReference>
<evidence type="ECO:0000256" key="4">
    <source>
        <dbReference type="ARBA" id="ARBA00022576"/>
    </source>
</evidence>
<comment type="subunit">
    <text evidence="3">Homodimer.</text>
</comment>
<proteinExistence type="inferred from homology"/>
<dbReference type="InterPro" id="IPR050478">
    <property type="entry name" value="Ethylene_sulfur-biosynth"/>
</dbReference>